<protein>
    <submittedName>
        <fullName evidence="2">Mycofactocin biosynthesis glycosyltransferase MftF</fullName>
    </submittedName>
</protein>
<name>A0A9X4LYY3_9ACTN</name>
<comment type="caution">
    <text evidence="2">The sequence shown here is derived from an EMBL/GenBank/DDBJ whole genome shotgun (WGS) entry which is preliminary data.</text>
</comment>
<dbReference type="InterPro" id="IPR023981">
    <property type="entry name" value="MftF"/>
</dbReference>
<dbReference type="NCBIfam" id="TIGR03965">
    <property type="entry name" value="mycofact_glyco"/>
    <property type="match status" value="1"/>
</dbReference>
<organism evidence="2 3">
    <name type="scientific">Speluncibacter jeojiensis</name>
    <dbReference type="NCBI Taxonomy" id="2710754"/>
    <lineage>
        <taxon>Bacteria</taxon>
        <taxon>Bacillati</taxon>
        <taxon>Actinomycetota</taxon>
        <taxon>Actinomycetes</taxon>
        <taxon>Mycobacteriales</taxon>
        <taxon>Speluncibacteraceae</taxon>
        <taxon>Speluncibacter</taxon>
    </lineage>
</organism>
<dbReference type="Pfam" id="PF00535">
    <property type="entry name" value="Glycos_transf_2"/>
    <property type="match status" value="1"/>
</dbReference>
<evidence type="ECO:0000259" key="1">
    <source>
        <dbReference type="Pfam" id="PF00535"/>
    </source>
</evidence>
<dbReference type="SUPFAM" id="SSF53448">
    <property type="entry name" value="Nucleotide-diphospho-sugar transferases"/>
    <property type="match status" value="1"/>
</dbReference>
<accession>A0A9X4LYY3</accession>
<dbReference type="InterPro" id="IPR001173">
    <property type="entry name" value="Glyco_trans_2-like"/>
</dbReference>
<dbReference type="GO" id="GO:0016740">
    <property type="term" value="F:transferase activity"/>
    <property type="evidence" value="ECO:0007669"/>
    <property type="project" value="InterPro"/>
</dbReference>
<sequence>MSTDDAGTQERLPDGFTVRLDEKVRRLDDGAALLGGSPTRLLRLAPKAVDLLAGGELRVRDAVTAGLARRLLDAGIAHPVPRSDDTVTGSAVTVVIPVKDNQAGVDRLLATLGDLPVIVVDDGSAVPVRAPGAAVLRRPESGGPAAARNLGMAHATTEFVAFLDSDVVPRPGWLAVASAHFADPTVALVAPRIVGMGDPRGWLARYEELRSSLDLGPRPGPVESRSRVAYVPSAAMLVRREMVGQVAFDEAMTVAEDVDLCWRLREHGWRLRYEPAAQVAHEHRVVFRKWFGRKAFYGQGAAPLAERHPGRVPPMVLSPWSAGAAALLSTGTRTGAVGAAGVSTAAGVRLTKTLRGLRHPARSSARLIAMGLGAAAWQFAGAACRHYWPVAVVAACCSRRARRTLVAVAVAEGVADWVTHDGPGRMDPVRYVVAKRLDDVAYGTGLWVGVVRARSAAALRPIIE</sequence>
<reference evidence="2" key="1">
    <citation type="submission" date="2022-08" db="EMBL/GenBank/DDBJ databases">
        <title>Genome analysis of Corynebacteriales strain.</title>
        <authorList>
            <person name="Lee S.D."/>
        </authorList>
    </citation>
    <scope>NUCLEOTIDE SEQUENCE</scope>
    <source>
        <strain evidence="2">D3-21</strain>
    </source>
</reference>
<dbReference type="Gene3D" id="3.90.550.10">
    <property type="entry name" value="Spore Coat Polysaccharide Biosynthesis Protein SpsA, Chain A"/>
    <property type="match status" value="1"/>
</dbReference>
<evidence type="ECO:0000313" key="3">
    <source>
        <dbReference type="Proteomes" id="UP001152755"/>
    </source>
</evidence>
<gene>
    <name evidence="2" type="primary">mftF</name>
    <name evidence="2" type="ORF">NVS88_10260</name>
</gene>
<dbReference type="PANTHER" id="PTHR43646:SF6">
    <property type="entry name" value="PRE-MYCOFACTOCIN GLYCOSYLTRANSFERASE"/>
    <property type="match status" value="1"/>
</dbReference>
<feature type="domain" description="Glycosyltransferase 2-like" evidence="1">
    <location>
        <begin position="93"/>
        <end position="211"/>
    </location>
</feature>
<dbReference type="PANTHER" id="PTHR43646">
    <property type="entry name" value="GLYCOSYLTRANSFERASE"/>
    <property type="match status" value="1"/>
</dbReference>
<dbReference type="EMBL" id="JANRHA010000006">
    <property type="protein sequence ID" value="MDG3014940.1"/>
    <property type="molecule type" value="Genomic_DNA"/>
</dbReference>
<dbReference type="InterPro" id="IPR029044">
    <property type="entry name" value="Nucleotide-diphossugar_trans"/>
</dbReference>
<dbReference type="Proteomes" id="UP001152755">
    <property type="component" value="Unassembled WGS sequence"/>
</dbReference>
<dbReference type="RefSeq" id="WP_332519850.1">
    <property type="nucleotide sequence ID" value="NZ_JANRHA010000006.1"/>
</dbReference>
<dbReference type="AlphaFoldDB" id="A0A9X4LYY3"/>
<proteinExistence type="predicted"/>
<evidence type="ECO:0000313" key="2">
    <source>
        <dbReference type="EMBL" id="MDG3014940.1"/>
    </source>
</evidence>
<keyword evidence="3" id="KW-1185">Reference proteome</keyword>